<evidence type="ECO:0000313" key="2">
    <source>
        <dbReference type="Proteomes" id="UP000439903"/>
    </source>
</evidence>
<reference evidence="1 2" key="1">
    <citation type="journal article" date="2019" name="Environ. Microbiol.">
        <title>At the nexus of three kingdoms: the genome of the mycorrhizal fungus Gigaspora margarita provides insights into plant, endobacterial and fungal interactions.</title>
        <authorList>
            <person name="Venice F."/>
            <person name="Ghignone S."/>
            <person name="Salvioli di Fossalunga A."/>
            <person name="Amselem J."/>
            <person name="Novero M."/>
            <person name="Xianan X."/>
            <person name="Sedzielewska Toro K."/>
            <person name="Morin E."/>
            <person name="Lipzen A."/>
            <person name="Grigoriev I.V."/>
            <person name="Henrissat B."/>
            <person name="Martin F.M."/>
            <person name="Bonfante P."/>
        </authorList>
    </citation>
    <scope>NUCLEOTIDE SEQUENCE [LARGE SCALE GENOMIC DNA]</scope>
    <source>
        <strain evidence="1 2">BEG34</strain>
    </source>
</reference>
<dbReference type="OrthoDB" id="2436522at2759"/>
<organism evidence="1 2">
    <name type="scientific">Gigaspora margarita</name>
    <dbReference type="NCBI Taxonomy" id="4874"/>
    <lineage>
        <taxon>Eukaryota</taxon>
        <taxon>Fungi</taxon>
        <taxon>Fungi incertae sedis</taxon>
        <taxon>Mucoromycota</taxon>
        <taxon>Glomeromycotina</taxon>
        <taxon>Glomeromycetes</taxon>
        <taxon>Diversisporales</taxon>
        <taxon>Gigasporaceae</taxon>
        <taxon>Gigaspora</taxon>
    </lineage>
</organism>
<accession>A0A8H4AL30</accession>
<dbReference type="EMBL" id="WTPW01000462">
    <property type="protein sequence ID" value="KAF0508703.1"/>
    <property type="molecule type" value="Genomic_DNA"/>
</dbReference>
<keyword evidence="2" id="KW-1185">Reference proteome</keyword>
<evidence type="ECO:0000313" key="1">
    <source>
        <dbReference type="EMBL" id="KAF0508703.1"/>
    </source>
</evidence>
<proteinExistence type="predicted"/>
<gene>
    <name evidence="1" type="ORF">F8M41_018719</name>
</gene>
<dbReference type="Proteomes" id="UP000439903">
    <property type="component" value="Unassembled WGS sequence"/>
</dbReference>
<sequence length="108" mass="12274">MNTIIGTNKDNKVVKKVRAHIQRTSYKVSKKLNIIQETKKIASNRCIGARRVSFYLAAKEELVKWLNDLHQTEIAITVAVIKMQMVTIFLTTCASKYPDATNPSFISF</sequence>
<protein>
    <submittedName>
        <fullName evidence="1">Uncharacterized protein</fullName>
    </submittedName>
</protein>
<comment type="caution">
    <text evidence="1">The sequence shown here is derived from an EMBL/GenBank/DDBJ whole genome shotgun (WGS) entry which is preliminary data.</text>
</comment>
<name>A0A8H4AL30_GIGMA</name>
<dbReference type="AlphaFoldDB" id="A0A8H4AL30"/>